<keyword evidence="4" id="KW-0812">Transmembrane</keyword>
<dbReference type="SUPFAM" id="SSF46689">
    <property type="entry name" value="Homeodomain-like"/>
    <property type="match status" value="2"/>
</dbReference>
<evidence type="ECO:0000259" key="5">
    <source>
        <dbReference type="PROSITE" id="PS01124"/>
    </source>
</evidence>
<dbReference type="SMART" id="SM00342">
    <property type="entry name" value="HTH_ARAC"/>
    <property type="match status" value="1"/>
</dbReference>
<dbReference type="InterPro" id="IPR018060">
    <property type="entry name" value="HTH_AraC"/>
</dbReference>
<sequence length="738" mass="85479">MNGIRSLRFLRAKSNTLFMRLVLSFFFIIVLLVSLTSYAVSVSKSSVRHEIVKYNSLMLHNTTENYEKHLEMIKRQMYLFYFSDRVQQLERDSRYTSFADVMKDIQSWVANPNLFIENIVFYSKNRFVLEKDTSTKAETMFTVFLTSEPYPLDFWNKQFDAAYTNRLFPAASFYTGIFRSRQSDTGELIPLVFKRVDNHDFYMVVFLNASKMYEAFHQSINEDFTIYDGDGQTIYRRSAFADVLPFDSLKSHEGSEFVRDGQYHFHMTAAASGMTYLTRVPETVMANQTRLNLAMVIVIAVVVVFSVLISLLLAARIHNPFKKLIDSIRGAGDADSFRSNIEEFDMIGRQLVDKKRLQKQWSVIHLLKDIRVNENDAAKLVFSDRPFVFLLFHVVERKDALRSPGLFQRWMYYIRVFIEDKLSRPFPDALTFQLEYNQILSLVFLHRTEELEGLLGEMKAVFDQDRDTGIITITVTSVFEHYRQVNEAYKEVLERVGERQLIDETQIIASSSQAPTALGMTPEQDIHFRANLKEGNRESLQLLIGGIFSSWRGKEMPAAAWQRFAESMADRIRQVASSSKISESKVNGILADAEEKISHCVTETELERLILEWLMVTCEAIEEKTERKDAVTSFVMDYVRDHLAEEISLDSLAEKLNLSSGYLSTYFKEKTGMNIVDYVNETRTQKAASLLLDSRLKIQEVAEAVGYRNITSFNRMFKRFTGLRPSDYRKSRQADPER</sequence>
<dbReference type="GO" id="GO:0043565">
    <property type="term" value="F:sequence-specific DNA binding"/>
    <property type="evidence" value="ECO:0007669"/>
    <property type="project" value="InterPro"/>
</dbReference>
<protein>
    <submittedName>
        <fullName evidence="6">Helix-turn-helix domain-containing protein</fullName>
    </submittedName>
</protein>
<keyword evidence="4" id="KW-0472">Membrane</keyword>
<dbReference type="InterPro" id="IPR009057">
    <property type="entry name" value="Homeodomain-like_sf"/>
</dbReference>
<dbReference type="GO" id="GO:0003700">
    <property type="term" value="F:DNA-binding transcription factor activity"/>
    <property type="evidence" value="ECO:0007669"/>
    <property type="project" value="InterPro"/>
</dbReference>
<dbReference type="AlphaFoldDB" id="A0AA96LEV3"/>
<proteinExistence type="predicted"/>
<dbReference type="PRINTS" id="PR00032">
    <property type="entry name" value="HTHARAC"/>
</dbReference>
<dbReference type="KEGG" id="paun:MJA45_05740"/>
<keyword evidence="7" id="KW-1185">Reference proteome</keyword>
<keyword evidence="2" id="KW-0238">DNA-binding</keyword>
<dbReference type="Pfam" id="PF12833">
    <property type="entry name" value="HTH_18"/>
    <property type="match status" value="1"/>
</dbReference>
<dbReference type="EMBL" id="CP130318">
    <property type="protein sequence ID" value="WNQ12532.1"/>
    <property type="molecule type" value="Genomic_DNA"/>
</dbReference>
<dbReference type="PANTHER" id="PTHR43280">
    <property type="entry name" value="ARAC-FAMILY TRANSCRIPTIONAL REGULATOR"/>
    <property type="match status" value="1"/>
</dbReference>
<evidence type="ECO:0000256" key="3">
    <source>
        <dbReference type="ARBA" id="ARBA00023163"/>
    </source>
</evidence>
<dbReference type="InterPro" id="IPR020449">
    <property type="entry name" value="Tscrpt_reg_AraC-type_HTH"/>
</dbReference>
<feature type="transmembrane region" description="Helical" evidence="4">
    <location>
        <begin position="293"/>
        <end position="315"/>
    </location>
</feature>
<keyword evidence="3" id="KW-0804">Transcription</keyword>
<dbReference type="RefSeq" id="WP_315606310.1">
    <property type="nucleotide sequence ID" value="NZ_CP130318.1"/>
</dbReference>
<organism evidence="6 7">
    <name type="scientific">Paenibacillus aurantius</name>
    <dbReference type="NCBI Taxonomy" id="2918900"/>
    <lineage>
        <taxon>Bacteria</taxon>
        <taxon>Bacillati</taxon>
        <taxon>Bacillota</taxon>
        <taxon>Bacilli</taxon>
        <taxon>Bacillales</taxon>
        <taxon>Paenibacillaceae</taxon>
        <taxon>Paenibacillus</taxon>
    </lineage>
</organism>
<evidence type="ECO:0000313" key="7">
    <source>
        <dbReference type="Proteomes" id="UP001305702"/>
    </source>
</evidence>
<evidence type="ECO:0000256" key="2">
    <source>
        <dbReference type="ARBA" id="ARBA00023125"/>
    </source>
</evidence>
<feature type="domain" description="HTH araC/xylS-type" evidence="5">
    <location>
        <begin position="633"/>
        <end position="731"/>
    </location>
</feature>
<dbReference type="Gene3D" id="1.10.10.60">
    <property type="entry name" value="Homeodomain-like"/>
    <property type="match status" value="2"/>
</dbReference>
<evidence type="ECO:0000256" key="1">
    <source>
        <dbReference type="ARBA" id="ARBA00023015"/>
    </source>
</evidence>
<evidence type="ECO:0000313" key="6">
    <source>
        <dbReference type="EMBL" id="WNQ12532.1"/>
    </source>
</evidence>
<evidence type="ECO:0000256" key="4">
    <source>
        <dbReference type="SAM" id="Phobius"/>
    </source>
</evidence>
<dbReference type="PROSITE" id="PS01124">
    <property type="entry name" value="HTH_ARAC_FAMILY_2"/>
    <property type="match status" value="1"/>
</dbReference>
<name>A0AA96LEV3_9BACL</name>
<reference evidence="6 7" key="1">
    <citation type="submission" date="2022-02" db="EMBL/GenBank/DDBJ databases">
        <title>Paenibacillus sp. MBLB1776 Whole Genome Shotgun Sequencing.</title>
        <authorList>
            <person name="Hwang C.Y."/>
            <person name="Cho E.-S."/>
            <person name="Seo M.-J."/>
        </authorList>
    </citation>
    <scope>NUCLEOTIDE SEQUENCE [LARGE SCALE GENOMIC DNA]</scope>
    <source>
        <strain evidence="6 7">MBLB1776</strain>
    </source>
</reference>
<keyword evidence="4" id="KW-1133">Transmembrane helix</keyword>
<keyword evidence="1" id="KW-0805">Transcription regulation</keyword>
<dbReference type="PANTHER" id="PTHR43280:SF28">
    <property type="entry name" value="HTH-TYPE TRANSCRIPTIONAL ACTIVATOR RHAS"/>
    <property type="match status" value="1"/>
</dbReference>
<gene>
    <name evidence="6" type="ORF">MJA45_05740</name>
</gene>
<dbReference type="Proteomes" id="UP001305702">
    <property type="component" value="Chromosome"/>
</dbReference>
<accession>A0AA96LEV3</accession>